<dbReference type="PANTHER" id="PTHR30386">
    <property type="entry name" value="MEMBRANE FUSION SUBUNIT OF EMRAB-TOLC MULTIDRUG EFFLUX PUMP"/>
    <property type="match status" value="1"/>
</dbReference>
<evidence type="ECO:0000259" key="3">
    <source>
        <dbReference type="Pfam" id="PF25917"/>
    </source>
</evidence>
<dbReference type="InterPro" id="IPR058792">
    <property type="entry name" value="Beta-barrel_RND_2"/>
</dbReference>
<organism evidence="5 6">
    <name type="scientific">Ectopseudomonas mendocina</name>
    <name type="common">Pseudomonas mendocina</name>
    <dbReference type="NCBI Taxonomy" id="300"/>
    <lineage>
        <taxon>Bacteria</taxon>
        <taxon>Pseudomonadati</taxon>
        <taxon>Pseudomonadota</taxon>
        <taxon>Gammaproteobacteria</taxon>
        <taxon>Pseudomonadales</taxon>
        <taxon>Pseudomonadaceae</taxon>
        <taxon>Ectopseudomonas</taxon>
    </lineage>
</organism>
<sequence length="349" mass="38161">MPSKLKSRLLVFALLVLLVGSALLAQWLLTGRYRVSTDNAYVQGEITRVSSQLSARIEQVLVEDNQSVSKGDLLVVLEQADFELARQRAEATLETRQAELNQAHTKLEQQTSLISASQADVAAAQATHSRTQLDLSRAQTLRKSGYVSEERVTTLNADGRIADAQVAKARADLQAQHQQVAALQAEIKRLDALIQSARAELAQAELNLNRTEIRAPISGHIGQRSAREGQYVQTGSYLLSLVPDEEIWVQANFKETQIGQIRPGQPAELVFDTYPDTPIEGRVDSLFAASGAQFSLLPPDNATGNFTKVVQRIPVKLTFKPDNPLKGLIRPGMSVEATVNIKSEPQHGG</sequence>
<dbReference type="Gene3D" id="2.40.50.100">
    <property type="match status" value="1"/>
</dbReference>
<gene>
    <name evidence="5" type="ORF">WG219_14145</name>
</gene>
<evidence type="ECO:0000313" key="6">
    <source>
        <dbReference type="Proteomes" id="UP001476583"/>
    </source>
</evidence>
<dbReference type="Proteomes" id="UP001476583">
    <property type="component" value="Chromosome"/>
</dbReference>
<evidence type="ECO:0000259" key="4">
    <source>
        <dbReference type="Pfam" id="PF25954"/>
    </source>
</evidence>
<dbReference type="PANTHER" id="PTHR30386:SF24">
    <property type="entry name" value="MULTIDRUG RESISTANCE EFFLUX PUMP"/>
    <property type="match status" value="1"/>
</dbReference>
<dbReference type="Gene3D" id="1.10.287.470">
    <property type="entry name" value="Helix hairpin bin"/>
    <property type="match status" value="1"/>
</dbReference>
<accession>A0ABZ2RGW3</accession>
<name>A0ABZ2RGW3_ECTME</name>
<dbReference type="InterPro" id="IPR058625">
    <property type="entry name" value="MdtA-like_BSH"/>
</dbReference>
<dbReference type="Pfam" id="PF25954">
    <property type="entry name" value="Beta-barrel_RND_2"/>
    <property type="match status" value="1"/>
</dbReference>
<dbReference type="PRINTS" id="PR01490">
    <property type="entry name" value="RTXTOXIND"/>
</dbReference>
<evidence type="ECO:0000256" key="1">
    <source>
        <dbReference type="ARBA" id="ARBA00009477"/>
    </source>
</evidence>
<evidence type="ECO:0000256" key="2">
    <source>
        <dbReference type="SAM" id="Coils"/>
    </source>
</evidence>
<evidence type="ECO:0000313" key="5">
    <source>
        <dbReference type="EMBL" id="WXL24459.1"/>
    </source>
</evidence>
<feature type="coiled-coil region" evidence="2">
    <location>
        <begin position="166"/>
        <end position="214"/>
    </location>
</feature>
<reference evidence="5 6" key="1">
    <citation type="submission" date="2024-03" db="EMBL/GenBank/DDBJ databases">
        <title>Complete genome of BD2.</title>
        <authorList>
            <person name="Cao G."/>
        </authorList>
    </citation>
    <scope>NUCLEOTIDE SEQUENCE [LARGE SCALE GENOMIC DNA]</scope>
    <source>
        <strain evidence="5 6">BD2</strain>
    </source>
</reference>
<keyword evidence="2" id="KW-0175">Coiled coil</keyword>
<keyword evidence="6" id="KW-1185">Reference proteome</keyword>
<comment type="similarity">
    <text evidence="1">Belongs to the membrane fusion protein (MFP) (TC 8.A.1) family.</text>
</comment>
<protein>
    <submittedName>
        <fullName evidence="5">HlyD family secretion protein</fullName>
    </submittedName>
</protein>
<feature type="domain" description="Multidrug resistance protein MdtA-like barrel-sandwich hybrid" evidence="3">
    <location>
        <begin position="47"/>
        <end position="236"/>
    </location>
</feature>
<proteinExistence type="inferred from homology"/>
<dbReference type="EMBL" id="CP148074">
    <property type="protein sequence ID" value="WXL24459.1"/>
    <property type="molecule type" value="Genomic_DNA"/>
</dbReference>
<dbReference type="SUPFAM" id="SSF111369">
    <property type="entry name" value="HlyD-like secretion proteins"/>
    <property type="match status" value="3"/>
</dbReference>
<dbReference type="InterPro" id="IPR050739">
    <property type="entry name" value="MFP"/>
</dbReference>
<feature type="domain" description="CusB-like beta-barrel" evidence="4">
    <location>
        <begin position="247"/>
        <end position="288"/>
    </location>
</feature>
<dbReference type="Gene3D" id="2.40.30.170">
    <property type="match status" value="1"/>
</dbReference>
<dbReference type="Pfam" id="PF25917">
    <property type="entry name" value="BSH_RND"/>
    <property type="match status" value="1"/>
</dbReference>